<dbReference type="Pfam" id="PF05593">
    <property type="entry name" value="RHS_repeat"/>
    <property type="match status" value="1"/>
</dbReference>
<feature type="signal peptide" evidence="6">
    <location>
        <begin position="1"/>
        <end position="21"/>
    </location>
</feature>
<feature type="compositionally biased region" description="Low complexity" evidence="5">
    <location>
        <begin position="1657"/>
        <end position="1672"/>
    </location>
</feature>
<feature type="compositionally biased region" description="Polar residues" evidence="5">
    <location>
        <begin position="613"/>
        <end position="623"/>
    </location>
</feature>
<keyword evidence="4" id="KW-0843">Virulence</keyword>
<evidence type="ECO:0000259" key="7">
    <source>
        <dbReference type="Pfam" id="PF25023"/>
    </source>
</evidence>
<accession>A0ABW0EL78</accession>
<dbReference type="EMBL" id="JBHSKF010000003">
    <property type="protein sequence ID" value="MFC5287103.1"/>
    <property type="molecule type" value="Genomic_DNA"/>
</dbReference>
<feature type="compositionally biased region" description="Polar residues" evidence="5">
    <location>
        <begin position="35"/>
        <end position="59"/>
    </location>
</feature>
<dbReference type="Proteomes" id="UP001596157">
    <property type="component" value="Unassembled WGS sequence"/>
</dbReference>
<comment type="subcellular location">
    <subcellularLocation>
        <location evidence="1">Secreted</location>
    </subcellularLocation>
</comment>
<name>A0ABW0EL78_9PSEU</name>
<feature type="chain" id="PRO_5045692387" evidence="6">
    <location>
        <begin position="22"/>
        <end position="1929"/>
    </location>
</feature>
<dbReference type="InterPro" id="IPR056823">
    <property type="entry name" value="TEN-like_YD-shell"/>
</dbReference>
<dbReference type="Pfam" id="PF03534">
    <property type="entry name" value="SpvB"/>
    <property type="match status" value="1"/>
</dbReference>
<dbReference type="InterPro" id="IPR003284">
    <property type="entry name" value="Sal_SpvB"/>
</dbReference>
<gene>
    <name evidence="8" type="ORF">ACFPM7_08585</name>
</gene>
<feature type="region of interest" description="Disordered" evidence="5">
    <location>
        <begin position="603"/>
        <end position="624"/>
    </location>
</feature>
<evidence type="ECO:0000256" key="1">
    <source>
        <dbReference type="ARBA" id="ARBA00004613"/>
    </source>
</evidence>
<protein>
    <submittedName>
        <fullName evidence="8">RHS repeat-associated core domain-containing protein</fullName>
    </submittedName>
</protein>
<feature type="region of interest" description="Disordered" evidence="5">
    <location>
        <begin position="1653"/>
        <end position="1693"/>
    </location>
</feature>
<dbReference type="InterPro" id="IPR031325">
    <property type="entry name" value="RHS_repeat"/>
</dbReference>
<feature type="compositionally biased region" description="Basic and acidic residues" evidence="5">
    <location>
        <begin position="1386"/>
        <end position="1396"/>
    </location>
</feature>
<dbReference type="InterPro" id="IPR050708">
    <property type="entry name" value="T6SS_VgrG/RHS"/>
</dbReference>
<feature type="domain" description="Teneurin-like YD-shell" evidence="7">
    <location>
        <begin position="1380"/>
        <end position="1622"/>
    </location>
</feature>
<dbReference type="PANTHER" id="PTHR32305">
    <property type="match status" value="1"/>
</dbReference>
<evidence type="ECO:0000256" key="3">
    <source>
        <dbReference type="ARBA" id="ARBA00022737"/>
    </source>
</evidence>
<feature type="region of interest" description="Disordered" evidence="5">
    <location>
        <begin position="23"/>
        <end position="80"/>
    </location>
</feature>
<feature type="region of interest" description="Disordered" evidence="5">
    <location>
        <begin position="1386"/>
        <end position="1417"/>
    </location>
</feature>
<comment type="caution">
    <text evidence="8">The sequence shown here is derived from an EMBL/GenBank/DDBJ whole genome shotgun (WGS) entry which is preliminary data.</text>
</comment>
<evidence type="ECO:0000313" key="8">
    <source>
        <dbReference type="EMBL" id="MFC5287103.1"/>
    </source>
</evidence>
<dbReference type="Gene3D" id="2.180.10.10">
    <property type="entry name" value="RHS repeat-associated core"/>
    <property type="match status" value="2"/>
</dbReference>
<feature type="region of interest" description="Disordered" evidence="5">
    <location>
        <begin position="195"/>
        <end position="218"/>
    </location>
</feature>
<feature type="compositionally biased region" description="Low complexity" evidence="5">
    <location>
        <begin position="61"/>
        <end position="80"/>
    </location>
</feature>
<reference evidence="9" key="1">
    <citation type="journal article" date="2019" name="Int. J. Syst. Evol. Microbiol.">
        <title>The Global Catalogue of Microorganisms (GCM) 10K type strain sequencing project: providing services to taxonomists for standard genome sequencing and annotation.</title>
        <authorList>
            <consortium name="The Broad Institute Genomics Platform"/>
            <consortium name="The Broad Institute Genome Sequencing Center for Infectious Disease"/>
            <person name="Wu L."/>
            <person name="Ma J."/>
        </authorList>
    </citation>
    <scope>NUCLEOTIDE SEQUENCE [LARGE SCALE GENOMIC DNA]</scope>
    <source>
        <strain evidence="9">CCUG 59778</strain>
    </source>
</reference>
<dbReference type="RefSeq" id="WP_378246325.1">
    <property type="nucleotide sequence ID" value="NZ_JBHSKF010000003.1"/>
</dbReference>
<evidence type="ECO:0000256" key="2">
    <source>
        <dbReference type="ARBA" id="ARBA00022525"/>
    </source>
</evidence>
<sequence length="1929" mass="204583">MLAGHLIAALLLGVGTPAASAAGVPSVPLPDVPSTPVQKSTRTAPAQDQASASALSGNQPARAAQEGGGTATATSLSPSASWSVATHTGDFTWSYPLRVPPAPGGLQPDLALSYRSSAVDGRTSATNNQPSWVGDGWALSSGYVERTYASCAEDEEGSAKPTTGDLCWRSDNATASYGSGGGRLIRDDATGAWRAEEDDGSRVERLSGADNGDDNGEHWRITTVDGTQYHFGSDPTSASTWTVPVFGDDAGEPCNGASFAASRCTQAYRWNLDKIVDRNGNVIRYHYATETNSYGANRGDAAVPYVRGGTLARIDYGLREGVSQPSGRVLFAVADRCVPGSDCVQSKPDNWPDVPWDSHCAASTCAGKHAPTFFSTKRLASVTTQVRRGEEFTDVDRWDLDQQYPDPGDAEKAALWLKGVKHTGLVGGSAAATSMPSVTFEGTALPNRIATPGDGIAPLMRYRVTGVVSESGGITSVDYASECKIGERMPASPETNTLRCFPVRWAKKNFAERTDHFHKYVVARVTSSDRLKVDSVPSSTFAEQVTTYEYLDGAAWHWDTSEFTKAERRTWNEFRGFGRVRVRSGTPNDPSGPVTMTEQRFHRGMDGDKLPSGTRSVSVTDSEGGTRADADWLSGFRYETATFEHEGRSDQADPPRVSKVISTPSVQGPTATRGSFKAHIVRAGTQRRFTLLAAGGHRVTATAAHYDDRGLVTRVDDLGDEATAADDRCTRTEYARDEDKWLLSLPRRVQTVAVNCDEDAEFPADALADTRLTYDGNGNATKTEIARARPASGPEYVVTGTTAYDAHGRPTSSTDALGNTSKTAYTPAVGGPLTQLAVTGPPTAAAPAGMVVTTTLEPAWGATTLVLDANKRRTESVYDALGRKTAVWLPNRPRASNPTPSTRTAYLIRNDAPSAVSSTRIGPRGTEITATALYDGLLRPRQTQTPALGGGRLLTDTRYDSQGRAWKTTQPYFTDSAVDTELWVASDADVASHTRTLHDGAGRPTASVYFTGANEKWRTTTAYGGDRVHVTPPAGGTATTTVSDARGQMVELRHHHGPTPESGFDATKYTYTAAGRPATITDPIGAVWRFGYDLRGRKTTSESPDSGVLTVTYDDADRPVTQRDARGDTIAIAYDALGRVTGTFDGEVGGPKLTEVVYDTVAKGLGQLASATRWVGSTPYTHKVLTYNALYQPTGTSVVIPAAEGLLAGTYTSYAGYNPDGSSSSESFPAAGELPAETVNRVYHDLGPARSSSVAGTGPTRELATETEYTRYGEVARVHLGAGAKRVWQSWYYDAGTRRLDRTVVDAEVPTPMQSDVRYGYTPAGTITSIADAQPGAVDLQCFRMDGLRRLTEAWTPAEGCAEAPAVAGLSGPAPYWHSYTYDKVGSRETETRRDPSGTAVRTYANDVPGKPHALGSVSTAGGGVDTHAYDASGNLTARTVAGRAQEFTWDVQGALTAVGTEDGETSFVYDAAGNRLIRRAPDATTLYLGGQELRLAKAGGTPSVTRYYRHAGREVAVRQGAGAFTWLTSDHQSTAQIAIRSDTLQVTKRRQLPFGGPRGAAVFPGERGFVGGVKDASTGLTHIGARQYDPGTGRFISLDPLLKPTDPQQMHGYSYSDNNPITFSDPSGLWLVGGDDGHGGQYGYDADRGIVIGNDPNPSSYTPQPSSPSKPAATGWRTTGKKVSPRTVSLKDQQDTEIAPTYETWVIDDICGGDPGSAIAGDNLTCMLAYGQFQSAKAYRSAKKQSDELSPDNQPGWCQGPFNCVWKAVWKGSVSLNHVTKTLDQNLSRAGIDTTPDFVVVDASAFAPIGLAGAGVGASAGITVTSHGQVTLNAPDAPGMGSPGLSAGIRQGWIIGASDKESINGFVQGQATTADVYIPVRGPFGINGAVTGSGGDPSSGPAIELGLGVGKTPSWSVTQTYGHLWEGF</sequence>
<proteinExistence type="predicted"/>
<evidence type="ECO:0000256" key="5">
    <source>
        <dbReference type="SAM" id="MobiDB-lite"/>
    </source>
</evidence>
<evidence type="ECO:0000313" key="9">
    <source>
        <dbReference type="Proteomes" id="UP001596157"/>
    </source>
</evidence>
<dbReference type="Pfam" id="PF25023">
    <property type="entry name" value="TEN_YD-shell"/>
    <property type="match status" value="1"/>
</dbReference>
<evidence type="ECO:0000256" key="4">
    <source>
        <dbReference type="ARBA" id="ARBA00023026"/>
    </source>
</evidence>
<dbReference type="NCBIfam" id="TIGR01643">
    <property type="entry name" value="YD_repeat_2x"/>
    <property type="match status" value="3"/>
</dbReference>
<keyword evidence="9" id="KW-1185">Reference proteome</keyword>
<dbReference type="PANTHER" id="PTHR32305:SF17">
    <property type="entry name" value="TRNA NUCLEASE WAPA"/>
    <property type="match status" value="1"/>
</dbReference>
<evidence type="ECO:0000256" key="6">
    <source>
        <dbReference type="SAM" id="SignalP"/>
    </source>
</evidence>
<keyword evidence="6" id="KW-0732">Signal</keyword>
<keyword evidence="2" id="KW-0964">Secreted</keyword>
<dbReference type="InterPro" id="IPR006530">
    <property type="entry name" value="YD"/>
</dbReference>
<dbReference type="NCBIfam" id="TIGR03696">
    <property type="entry name" value="Rhs_assc_core"/>
    <property type="match status" value="1"/>
</dbReference>
<keyword evidence="3" id="KW-0677">Repeat</keyword>
<organism evidence="8 9">
    <name type="scientific">Actinokineospora guangxiensis</name>
    <dbReference type="NCBI Taxonomy" id="1490288"/>
    <lineage>
        <taxon>Bacteria</taxon>
        <taxon>Bacillati</taxon>
        <taxon>Actinomycetota</taxon>
        <taxon>Actinomycetes</taxon>
        <taxon>Pseudonocardiales</taxon>
        <taxon>Pseudonocardiaceae</taxon>
        <taxon>Actinokineospora</taxon>
    </lineage>
</organism>
<dbReference type="InterPro" id="IPR022385">
    <property type="entry name" value="Rhs_assc_core"/>
</dbReference>